<evidence type="ECO:0000313" key="18">
    <source>
        <dbReference type="Proteomes" id="UP000285123"/>
    </source>
</evidence>
<gene>
    <name evidence="16" type="primary">coaX</name>
    <name evidence="17" type="ORF">SAHL_13340</name>
</gene>
<evidence type="ECO:0000256" key="6">
    <source>
        <dbReference type="ARBA" id="ARBA00012102"/>
    </source>
</evidence>
<dbReference type="PANTHER" id="PTHR34265:SF1">
    <property type="entry name" value="TYPE III PANTOTHENATE KINASE"/>
    <property type="match status" value="1"/>
</dbReference>
<dbReference type="GO" id="GO:0046872">
    <property type="term" value="F:metal ion binding"/>
    <property type="evidence" value="ECO:0007669"/>
    <property type="project" value="UniProtKB-KW"/>
</dbReference>
<organism evidence="17 18">
    <name type="scientific">Salinisphaera orenii YIM 95161</name>
    <dbReference type="NCBI Taxonomy" id="1051139"/>
    <lineage>
        <taxon>Bacteria</taxon>
        <taxon>Pseudomonadati</taxon>
        <taxon>Pseudomonadota</taxon>
        <taxon>Gammaproteobacteria</taxon>
        <taxon>Salinisphaerales</taxon>
        <taxon>Salinisphaeraceae</taxon>
        <taxon>Salinisphaera</taxon>
    </lineage>
</organism>
<keyword evidence="13 16" id="KW-0173">Coenzyme A biosynthesis</keyword>
<accession>A0A423PKA1</accession>
<name>A0A423PKA1_9GAMM</name>
<evidence type="ECO:0000313" key="17">
    <source>
        <dbReference type="EMBL" id="ROO26040.1"/>
    </source>
</evidence>
<comment type="function">
    <text evidence="16">Catalyzes the phosphorylation of pantothenate (Pan), the first step in CoA biosynthesis.</text>
</comment>
<dbReference type="EC" id="2.7.1.33" evidence="6 16"/>
<feature type="binding site" evidence="16">
    <location>
        <position position="121"/>
    </location>
    <ligand>
        <name>ATP</name>
        <dbReference type="ChEBI" id="CHEBI:30616"/>
    </ligand>
</feature>
<dbReference type="GO" id="GO:0015937">
    <property type="term" value="P:coenzyme A biosynthetic process"/>
    <property type="evidence" value="ECO:0007669"/>
    <property type="project" value="UniProtKB-UniRule"/>
</dbReference>
<proteinExistence type="inferred from homology"/>
<dbReference type="GO" id="GO:0005737">
    <property type="term" value="C:cytoplasm"/>
    <property type="evidence" value="ECO:0007669"/>
    <property type="project" value="UniProtKB-SubCell"/>
</dbReference>
<keyword evidence="8 16" id="KW-0808">Transferase</keyword>
<dbReference type="AlphaFoldDB" id="A0A423PKA1"/>
<feature type="binding site" evidence="16">
    <location>
        <begin position="96"/>
        <end position="99"/>
    </location>
    <ligand>
        <name>substrate</name>
    </ligand>
</feature>
<evidence type="ECO:0000256" key="1">
    <source>
        <dbReference type="ARBA" id="ARBA00001206"/>
    </source>
</evidence>
<keyword evidence="12 16" id="KW-0630">Potassium</keyword>
<comment type="caution">
    <text evidence="17">The sequence shown here is derived from an EMBL/GenBank/DDBJ whole genome shotgun (WGS) entry which is preliminary data.</text>
</comment>
<evidence type="ECO:0000256" key="16">
    <source>
        <dbReference type="HAMAP-Rule" id="MF_01274"/>
    </source>
</evidence>
<comment type="cofactor">
    <cofactor evidence="2">
        <name>K(+)</name>
        <dbReference type="ChEBI" id="CHEBI:29103"/>
    </cofactor>
</comment>
<comment type="pathway">
    <text evidence="4 16">Cofactor biosynthesis; coenzyme A biosynthesis; CoA from (R)-pantothenate: step 1/5.</text>
</comment>
<keyword evidence="9 16" id="KW-0547">Nucleotide-binding</keyword>
<feature type="active site" description="Proton acceptor" evidence="16">
    <location>
        <position position="98"/>
    </location>
</feature>
<evidence type="ECO:0000256" key="2">
    <source>
        <dbReference type="ARBA" id="ARBA00001958"/>
    </source>
</evidence>
<keyword evidence="11 16" id="KW-0067">ATP-binding</keyword>
<feature type="binding site" evidence="16">
    <location>
        <position position="89"/>
    </location>
    <ligand>
        <name>substrate</name>
    </ligand>
</feature>
<reference evidence="17 18" key="1">
    <citation type="submission" date="2013-10" db="EMBL/GenBank/DDBJ databases">
        <title>Salinisphaera halophila YIM 95161 Genome Sequencing.</title>
        <authorList>
            <person name="Lai Q."/>
            <person name="Li C."/>
            <person name="Shao Z."/>
        </authorList>
    </citation>
    <scope>NUCLEOTIDE SEQUENCE [LARGE SCALE GENOMIC DNA]</scope>
    <source>
        <strain evidence="17 18">YIM 95161</strain>
    </source>
</reference>
<evidence type="ECO:0000256" key="14">
    <source>
        <dbReference type="ARBA" id="ARBA00038036"/>
    </source>
</evidence>
<dbReference type="SUPFAM" id="SSF53067">
    <property type="entry name" value="Actin-like ATPase domain"/>
    <property type="match status" value="2"/>
</dbReference>
<dbReference type="OrthoDB" id="9781305at2"/>
<evidence type="ECO:0000256" key="12">
    <source>
        <dbReference type="ARBA" id="ARBA00022958"/>
    </source>
</evidence>
<comment type="catalytic activity">
    <reaction evidence="1 16">
        <text>(R)-pantothenate + ATP = (R)-4'-phosphopantothenate + ADP + H(+)</text>
        <dbReference type="Rhea" id="RHEA:16373"/>
        <dbReference type="ChEBI" id="CHEBI:10986"/>
        <dbReference type="ChEBI" id="CHEBI:15378"/>
        <dbReference type="ChEBI" id="CHEBI:29032"/>
        <dbReference type="ChEBI" id="CHEBI:30616"/>
        <dbReference type="ChEBI" id="CHEBI:456216"/>
        <dbReference type="EC" id="2.7.1.33"/>
    </reaction>
</comment>
<dbReference type="PANTHER" id="PTHR34265">
    <property type="entry name" value="TYPE III PANTOTHENATE KINASE"/>
    <property type="match status" value="1"/>
</dbReference>
<evidence type="ECO:0000256" key="3">
    <source>
        <dbReference type="ARBA" id="ARBA00004496"/>
    </source>
</evidence>
<feature type="binding site" evidence="16">
    <location>
        <begin position="6"/>
        <end position="13"/>
    </location>
    <ligand>
        <name>ATP</name>
        <dbReference type="ChEBI" id="CHEBI:30616"/>
    </ligand>
</feature>
<dbReference type="EMBL" id="AYKF01000105">
    <property type="protein sequence ID" value="ROO26040.1"/>
    <property type="molecule type" value="Genomic_DNA"/>
</dbReference>
<evidence type="ECO:0000256" key="10">
    <source>
        <dbReference type="ARBA" id="ARBA00022777"/>
    </source>
</evidence>
<comment type="similarity">
    <text evidence="14 16">Belongs to the type III pantothenate kinase family.</text>
</comment>
<dbReference type="RefSeq" id="WP_123591898.1">
    <property type="nucleotide sequence ID" value="NZ_AYKF01000105.1"/>
</dbReference>
<keyword evidence="7 16" id="KW-0963">Cytoplasm</keyword>
<keyword evidence="16" id="KW-0479">Metal-binding</keyword>
<dbReference type="Pfam" id="PF03309">
    <property type="entry name" value="Pan_kinase"/>
    <property type="match status" value="1"/>
</dbReference>
<evidence type="ECO:0000256" key="11">
    <source>
        <dbReference type="ARBA" id="ARBA00022840"/>
    </source>
</evidence>
<dbReference type="InterPro" id="IPR043129">
    <property type="entry name" value="ATPase_NBD"/>
</dbReference>
<dbReference type="GO" id="GO:0004594">
    <property type="term" value="F:pantothenate kinase activity"/>
    <property type="evidence" value="ECO:0007669"/>
    <property type="project" value="UniProtKB-UniRule"/>
</dbReference>
<dbReference type="NCBIfam" id="TIGR00671">
    <property type="entry name" value="baf"/>
    <property type="match status" value="1"/>
</dbReference>
<dbReference type="CDD" id="cd24015">
    <property type="entry name" value="ASKHA_NBD_PanK-III"/>
    <property type="match status" value="1"/>
</dbReference>
<dbReference type="Proteomes" id="UP000285123">
    <property type="component" value="Unassembled WGS sequence"/>
</dbReference>
<feature type="binding site" evidence="16">
    <location>
        <position position="172"/>
    </location>
    <ligand>
        <name>substrate</name>
    </ligand>
</feature>
<dbReference type="UniPathway" id="UPA00241">
    <property type="reaction ID" value="UER00352"/>
</dbReference>
<evidence type="ECO:0000256" key="7">
    <source>
        <dbReference type="ARBA" id="ARBA00022490"/>
    </source>
</evidence>
<keyword evidence="10 16" id="KW-0418">Kinase</keyword>
<dbReference type="HAMAP" id="MF_01274">
    <property type="entry name" value="Pantothen_kinase_3"/>
    <property type="match status" value="1"/>
</dbReference>
<dbReference type="Gene3D" id="3.30.420.40">
    <property type="match status" value="2"/>
</dbReference>
<sequence length="248" mass="25591">MNLLVDIGNTRVKWGLAREGVLADTGAVWRGELADWTGQLPRAGVEAIYAASVAHDSAADVLAAHAAHCGIALHRVVSAARSGALVNGYADPQQLGVDRWMACIAAQARGEGAVLVADVGTALTLDWIGADGRHGGGLITPGVSSMRSALRAATQLRPTHMPDEHAWLARDTDSAIAAGTLRSALALLDAAAVDLAPDRLLLTGGEAPLVAARLSHVWQIAPHLVLEGLAVHAERVGRGGHGLVQASE</sequence>
<protein>
    <recommendedName>
        <fullName evidence="15 16">Type III pantothenate kinase</fullName>
        <ecNumber evidence="6 16">2.7.1.33</ecNumber>
    </recommendedName>
    <alternativeName>
        <fullName evidence="16">PanK-III</fullName>
    </alternativeName>
    <alternativeName>
        <fullName evidence="16">Pantothenic acid kinase</fullName>
    </alternativeName>
</protein>
<dbReference type="GO" id="GO:0005524">
    <property type="term" value="F:ATP binding"/>
    <property type="evidence" value="ECO:0007669"/>
    <property type="project" value="UniProtKB-UniRule"/>
</dbReference>
<evidence type="ECO:0000256" key="9">
    <source>
        <dbReference type="ARBA" id="ARBA00022741"/>
    </source>
</evidence>
<evidence type="ECO:0000256" key="5">
    <source>
        <dbReference type="ARBA" id="ARBA00011738"/>
    </source>
</evidence>
<feature type="binding site" evidence="16">
    <location>
        <position position="118"/>
    </location>
    <ligand>
        <name>K(+)</name>
        <dbReference type="ChEBI" id="CHEBI:29103"/>
    </ligand>
</feature>
<comment type="cofactor">
    <cofactor evidence="16">
        <name>NH4(+)</name>
        <dbReference type="ChEBI" id="CHEBI:28938"/>
    </cofactor>
    <cofactor evidence="16">
        <name>K(+)</name>
        <dbReference type="ChEBI" id="CHEBI:29103"/>
    </cofactor>
    <text evidence="16">A monovalent cation. Ammonium or potassium.</text>
</comment>
<comment type="subunit">
    <text evidence="5 16">Homodimer.</text>
</comment>
<comment type="subcellular location">
    <subcellularLocation>
        <location evidence="3 16">Cytoplasm</location>
    </subcellularLocation>
</comment>
<evidence type="ECO:0000256" key="13">
    <source>
        <dbReference type="ARBA" id="ARBA00022993"/>
    </source>
</evidence>
<evidence type="ECO:0000256" key="15">
    <source>
        <dbReference type="ARBA" id="ARBA00040883"/>
    </source>
</evidence>
<evidence type="ECO:0000256" key="8">
    <source>
        <dbReference type="ARBA" id="ARBA00022679"/>
    </source>
</evidence>
<evidence type="ECO:0000256" key="4">
    <source>
        <dbReference type="ARBA" id="ARBA00005225"/>
    </source>
</evidence>
<dbReference type="InterPro" id="IPR004619">
    <property type="entry name" value="Type_III_PanK"/>
</dbReference>